<evidence type="ECO:0000313" key="3">
    <source>
        <dbReference type="Proteomes" id="UP000887013"/>
    </source>
</evidence>
<keyword evidence="3" id="KW-1185">Reference proteome</keyword>
<gene>
    <name evidence="2" type="ORF">NPIL_43891</name>
</gene>
<reference evidence="2" key="1">
    <citation type="submission" date="2020-08" db="EMBL/GenBank/DDBJ databases">
        <title>Multicomponent nature underlies the extraordinary mechanical properties of spider dragline silk.</title>
        <authorList>
            <person name="Kono N."/>
            <person name="Nakamura H."/>
            <person name="Mori M."/>
            <person name="Yoshida Y."/>
            <person name="Ohtoshi R."/>
            <person name="Malay A.D."/>
            <person name="Moran D.A.P."/>
            <person name="Tomita M."/>
            <person name="Numata K."/>
            <person name="Arakawa K."/>
        </authorList>
    </citation>
    <scope>NUCLEOTIDE SEQUENCE</scope>
</reference>
<protein>
    <submittedName>
        <fullName evidence="2">Uncharacterized protein</fullName>
    </submittedName>
</protein>
<dbReference type="AlphaFoldDB" id="A0A8X6T4C4"/>
<dbReference type="EMBL" id="BMAW01001158">
    <property type="protein sequence ID" value="GFS72820.1"/>
    <property type="molecule type" value="Genomic_DNA"/>
</dbReference>
<dbReference type="Proteomes" id="UP000887013">
    <property type="component" value="Unassembled WGS sequence"/>
</dbReference>
<organism evidence="2 3">
    <name type="scientific">Nephila pilipes</name>
    <name type="common">Giant wood spider</name>
    <name type="synonym">Nephila maculata</name>
    <dbReference type="NCBI Taxonomy" id="299642"/>
    <lineage>
        <taxon>Eukaryota</taxon>
        <taxon>Metazoa</taxon>
        <taxon>Ecdysozoa</taxon>
        <taxon>Arthropoda</taxon>
        <taxon>Chelicerata</taxon>
        <taxon>Arachnida</taxon>
        <taxon>Araneae</taxon>
        <taxon>Araneomorphae</taxon>
        <taxon>Entelegynae</taxon>
        <taxon>Araneoidea</taxon>
        <taxon>Nephilidae</taxon>
        <taxon>Nephila</taxon>
    </lineage>
</organism>
<proteinExistence type="predicted"/>
<accession>A0A8X6T4C4</accession>
<keyword evidence="1" id="KW-0732">Signal</keyword>
<feature type="chain" id="PRO_5036467020" evidence="1">
    <location>
        <begin position="28"/>
        <end position="93"/>
    </location>
</feature>
<feature type="signal peptide" evidence="1">
    <location>
        <begin position="1"/>
        <end position="27"/>
    </location>
</feature>
<comment type="caution">
    <text evidence="2">The sequence shown here is derived from an EMBL/GenBank/DDBJ whole genome shotgun (WGS) entry which is preliminary data.</text>
</comment>
<evidence type="ECO:0000256" key="1">
    <source>
        <dbReference type="SAM" id="SignalP"/>
    </source>
</evidence>
<name>A0A8X6T4C4_NEPPI</name>
<evidence type="ECO:0000313" key="2">
    <source>
        <dbReference type="EMBL" id="GFS72820.1"/>
    </source>
</evidence>
<sequence length="93" mass="10488">MPTTWGSTSKSLKRFAMFLLQHVQTLGAVWRFSQQRLPLICHAAKRLAGEVYGAVLPDRLCDRDVDTDSILMTANTVTSSKTGMDFTKLKKIW</sequence>